<keyword evidence="2" id="KW-0436">Ligase</keyword>
<keyword evidence="7" id="KW-0315">Glutamine amidotransferase</keyword>
<evidence type="ECO:0000256" key="6">
    <source>
        <dbReference type="ARBA" id="ARBA00022840"/>
    </source>
</evidence>
<dbReference type="GO" id="GO:0006189">
    <property type="term" value="P:'de novo' IMP biosynthetic process"/>
    <property type="evidence" value="ECO:0007669"/>
    <property type="project" value="InterPro"/>
</dbReference>
<dbReference type="Pfam" id="PF13507">
    <property type="entry name" value="GATase_5"/>
    <property type="match status" value="1"/>
</dbReference>
<protein>
    <submittedName>
        <fullName evidence="8">Uncharacterized protein</fullName>
    </submittedName>
</protein>
<dbReference type="Gene3D" id="3.40.50.880">
    <property type="match status" value="1"/>
</dbReference>
<organism evidence="8">
    <name type="scientific">marine sediment metagenome</name>
    <dbReference type="NCBI Taxonomy" id="412755"/>
    <lineage>
        <taxon>unclassified sequences</taxon>
        <taxon>metagenomes</taxon>
        <taxon>ecological metagenomes</taxon>
    </lineage>
</organism>
<dbReference type="PANTHER" id="PTHR47552">
    <property type="entry name" value="PHOSPHORIBOSYLFORMYLGLYCINAMIDINE SYNTHASE SUBUNIT PURQ"/>
    <property type="match status" value="1"/>
</dbReference>
<gene>
    <name evidence="8" type="ORF">S01H1_46311</name>
</gene>
<dbReference type="PROSITE" id="PS51273">
    <property type="entry name" value="GATASE_TYPE_1"/>
    <property type="match status" value="1"/>
</dbReference>
<dbReference type="PANTHER" id="PTHR47552:SF1">
    <property type="entry name" value="PHOSPHORIBOSYLFORMYLGLYCINAMIDINE SYNTHASE SUBUNIT PURQ"/>
    <property type="match status" value="1"/>
</dbReference>
<dbReference type="GO" id="GO:0016787">
    <property type="term" value="F:hydrolase activity"/>
    <property type="evidence" value="ECO:0007669"/>
    <property type="project" value="UniProtKB-KW"/>
</dbReference>
<feature type="non-terminal residue" evidence="8">
    <location>
        <position position="102"/>
    </location>
</feature>
<accession>X0UMC5</accession>
<dbReference type="InterPro" id="IPR029062">
    <property type="entry name" value="Class_I_gatase-like"/>
</dbReference>
<evidence type="ECO:0000256" key="7">
    <source>
        <dbReference type="ARBA" id="ARBA00022962"/>
    </source>
</evidence>
<evidence type="ECO:0000313" key="8">
    <source>
        <dbReference type="EMBL" id="GAG06924.1"/>
    </source>
</evidence>
<evidence type="ECO:0000256" key="2">
    <source>
        <dbReference type="ARBA" id="ARBA00022598"/>
    </source>
</evidence>
<name>X0UMC5_9ZZZZ</name>
<keyword evidence="1" id="KW-0963">Cytoplasm</keyword>
<proteinExistence type="predicted"/>
<keyword evidence="6" id="KW-0067">ATP-binding</keyword>
<dbReference type="SUPFAM" id="SSF52317">
    <property type="entry name" value="Class I glutamine amidotransferase-like"/>
    <property type="match status" value="1"/>
</dbReference>
<dbReference type="GO" id="GO:0004642">
    <property type="term" value="F:phosphoribosylformylglycinamidine synthase activity"/>
    <property type="evidence" value="ECO:0007669"/>
    <property type="project" value="InterPro"/>
</dbReference>
<evidence type="ECO:0000256" key="4">
    <source>
        <dbReference type="ARBA" id="ARBA00022755"/>
    </source>
</evidence>
<dbReference type="InterPro" id="IPR010075">
    <property type="entry name" value="PRibForGlyAmidine_synth_PurQ"/>
</dbReference>
<evidence type="ECO:0000256" key="3">
    <source>
        <dbReference type="ARBA" id="ARBA00022741"/>
    </source>
</evidence>
<keyword evidence="3" id="KW-0547">Nucleotide-binding</keyword>
<dbReference type="AlphaFoldDB" id="X0UMC5"/>
<evidence type="ECO:0000256" key="5">
    <source>
        <dbReference type="ARBA" id="ARBA00022801"/>
    </source>
</evidence>
<dbReference type="SMART" id="SM01211">
    <property type="entry name" value="GATase_5"/>
    <property type="match status" value="1"/>
</dbReference>
<comment type="caution">
    <text evidence="8">The sequence shown here is derived from an EMBL/GenBank/DDBJ whole genome shotgun (WGS) entry which is preliminary data.</text>
</comment>
<dbReference type="EMBL" id="BARS01029650">
    <property type="protein sequence ID" value="GAG06924.1"/>
    <property type="molecule type" value="Genomic_DNA"/>
</dbReference>
<dbReference type="GO" id="GO:0005524">
    <property type="term" value="F:ATP binding"/>
    <property type="evidence" value="ECO:0007669"/>
    <property type="project" value="UniProtKB-KW"/>
</dbReference>
<keyword evidence="4" id="KW-0658">Purine biosynthesis</keyword>
<reference evidence="8" key="1">
    <citation type="journal article" date="2014" name="Front. Microbiol.">
        <title>High frequency of phylogenetically diverse reductive dehalogenase-homologous genes in deep subseafloor sedimentary metagenomes.</title>
        <authorList>
            <person name="Kawai M."/>
            <person name="Futagami T."/>
            <person name="Toyoda A."/>
            <person name="Takaki Y."/>
            <person name="Nishi S."/>
            <person name="Hori S."/>
            <person name="Arai W."/>
            <person name="Tsubouchi T."/>
            <person name="Morono Y."/>
            <person name="Uchiyama I."/>
            <person name="Ito T."/>
            <person name="Fujiyama A."/>
            <person name="Inagaki F."/>
            <person name="Takami H."/>
        </authorList>
    </citation>
    <scope>NUCLEOTIDE SEQUENCE</scope>
    <source>
        <strain evidence="8">Expedition CK06-06</strain>
    </source>
</reference>
<keyword evidence="5" id="KW-0378">Hydrolase</keyword>
<dbReference type="PROSITE" id="PS51274">
    <property type="entry name" value="GATASE_COBBQ"/>
    <property type="match status" value="1"/>
</dbReference>
<sequence>MRREDIRVLLMRAPGTNCDTETVRAFRDQGVQVHLVHTQRVFRERNLEDYDVLVFPGGFSYGDYVRSGAIWAKECEYRIGRELEAFVDEGKPVIGICNGFQQ</sequence>
<evidence type="ECO:0000256" key="1">
    <source>
        <dbReference type="ARBA" id="ARBA00022490"/>
    </source>
</evidence>